<organism evidence="9 10">
    <name type="scientific">Caenispirillum bisanense</name>
    <dbReference type="NCBI Taxonomy" id="414052"/>
    <lineage>
        <taxon>Bacteria</taxon>
        <taxon>Pseudomonadati</taxon>
        <taxon>Pseudomonadota</taxon>
        <taxon>Alphaproteobacteria</taxon>
        <taxon>Rhodospirillales</taxon>
        <taxon>Novispirillaceae</taxon>
        <taxon>Caenispirillum</taxon>
    </lineage>
</organism>
<dbReference type="PROSITE" id="PS51007">
    <property type="entry name" value="CYTC"/>
    <property type="match status" value="2"/>
</dbReference>
<keyword evidence="10" id="KW-1185">Reference proteome</keyword>
<feature type="domain" description="Cytochrome c" evidence="8">
    <location>
        <begin position="235"/>
        <end position="335"/>
    </location>
</feature>
<dbReference type="PRINTS" id="PR00604">
    <property type="entry name" value="CYTCHRMECIAB"/>
</dbReference>
<dbReference type="InterPro" id="IPR002327">
    <property type="entry name" value="Cyt_c_1A/1B"/>
</dbReference>
<evidence type="ECO:0000259" key="8">
    <source>
        <dbReference type="PROSITE" id="PS51007"/>
    </source>
</evidence>
<dbReference type="GO" id="GO:0046872">
    <property type="term" value="F:metal ion binding"/>
    <property type="evidence" value="ECO:0007669"/>
    <property type="project" value="UniProtKB-KW"/>
</dbReference>
<dbReference type="EMBL" id="OCNJ01000012">
    <property type="protein sequence ID" value="SOE00447.1"/>
    <property type="molecule type" value="Genomic_DNA"/>
</dbReference>
<evidence type="ECO:0000313" key="10">
    <source>
        <dbReference type="Proteomes" id="UP000219621"/>
    </source>
</evidence>
<name>A0A286GY29_9PROT</name>
<keyword evidence="3 6" id="KW-0479">Metal-binding</keyword>
<keyword evidence="1" id="KW-0813">Transport</keyword>
<reference evidence="9 10" key="1">
    <citation type="submission" date="2017-09" db="EMBL/GenBank/DDBJ databases">
        <authorList>
            <person name="Ehlers B."/>
            <person name="Leendertz F.H."/>
        </authorList>
    </citation>
    <scope>NUCLEOTIDE SEQUENCE [LARGE SCALE GENOMIC DNA]</scope>
    <source>
        <strain evidence="9 10">USBA 140</strain>
    </source>
</reference>
<evidence type="ECO:0000256" key="7">
    <source>
        <dbReference type="SAM" id="MobiDB-lite"/>
    </source>
</evidence>
<evidence type="ECO:0000256" key="3">
    <source>
        <dbReference type="ARBA" id="ARBA00022723"/>
    </source>
</evidence>
<accession>A0A286GY29</accession>
<feature type="domain" description="Cytochrome c" evidence="8">
    <location>
        <begin position="70"/>
        <end position="170"/>
    </location>
</feature>
<evidence type="ECO:0000313" key="9">
    <source>
        <dbReference type="EMBL" id="SOE00447.1"/>
    </source>
</evidence>
<dbReference type="SUPFAM" id="SSF46626">
    <property type="entry name" value="Cytochrome c"/>
    <property type="match status" value="2"/>
</dbReference>
<dbReference type="Gene3D" id="1.10.760.10">
    <property type="entry name" value="Cytochrome c-like domain"/>
    <property type="match status" value="2"/>
</dbReference>
<feature type="region of interest" description="Disordered" evidence="7">
    <location>
        <begin position="174"/>
        <end position="218"/>
    </location>
</feature>
<evidence type="ECO:0000256" key="6">
    <source>
        <dbReference type="PROSITE-ProRule" id="PRU00433"/>
    </source>
</evidence>
<gene>
    <name evidence="9" type="ORF">SAMN05421508_11299</name>
</gene>
<dbReference type="Pfam" id="PF00034">
    <property type="entry name" value="Cytochrom_C"/>
    <property type="match status" value="2"/>
</dbReference>
<evidence type="ECO:0000256" key="4">
    <source>
        <dbReference type="ARBA" id="ARBA00022982"/>
    </source>
</evidence>
<keyword evidence="2 6" id="KW-0349">Heme</keyword>
<dbReference type="InterPro" id="IPR036909">
    <property type="entry name" value="Cyt_c-like_dom_sf"/>
</dbReference>
<dbReference type="GO" id="GO:0009055">
    <property type="term" value="F:electron transfer activity"/>
    <property type="evidence" value="ECO:0007669"/>
    <property type="project" value="InterPro"/>
</dbReference>
<dbReference type="InterPro" id="IPR009056">
    <property type="entry name" value="Cyt_c-like_dom"/>
</dbReference>
<evidence type="ECO:0000256" key="1">
    <source>
        <dbReference type="ARBA" id="ARBA00022448"/>
    </source>
</evidence>
<keyword evidence="4" id="KW-0249">Electron transport</keyword>
<feature type="compositionally biased region" description="Low complexity" evidence="7">
    <location>
        <begin position="181"/>
        <end position="218"/>
    </location>
</feature>
<dbReference type="AlphaFoldDB" id="A0A286GY29"/>
<dbReference type="GO" id="GO:0020037">
    <property type="term" value="F:heme binding"/>
    <property type="evidence" value="ECO:0007669"/>
    <property type="project" value="InterPro"/>
</dbReference>
<proteinExistence type="predicted"/>
<evidence type="ECO:0000256" key="5">
    <source>
        <dbReference type="ARBA" id="ARBA00023004"/>
    </source>
</evidence>
<sequence length="343" mass="34891">MSIIGKSVVALAVAIVLVFVVNAVGDIYNPTRTLEEPVYRAGLDGGAAAPAKADAAAEPEADIFTLISEASADDGAAVFKKCTSCHTIDAGGANRVGPNLHNVVGAQIAHHDGFNYSDALAGHGGEWTYENLDAWLTDPKAFAPGNKMTFAGIKDTADRAALIKYLMANTENPPEVPVPAAPAAAEQPAEAAPAEGEQPAEGGEQQAAAEAPAEGAAAAEAPAAGGGFAALVAAADPAVGEKAFNQCKACHTIDAGGPNRVGPNLHNVVGADIAAHDGFKYSDALAGVDGEWTADKLDAWLANPKEFAPGNKMAFAGVKDEQQRAALVAFLRANTENPPPLGQ</sequence>
<dbReference type="PANTHER" id="PTHR11961">
    <property type="entry name" value="CYTOCHROME C"/>
    <property type="match status" value="1"/>
</dbReference>
<dbReference type="RefSeq" id="WP_097281213.1">
    <property type="nucleotide sequence ID" value="NZ_OCNJ01000012.1"/>
</dbReference>
<protein>
    <submittedName>
        <fullName evidence="9">Cytochrome c</fullName>
    </submittedName>
</protein>
<keyword evidence="5 6" id="KW-0408">Iron</keyword>
<dbReference type="OrthoDB" id="9805828at2"/>
<dbReference type="Proteomes" id="UP000219621">
    <property type="component" value="Unassembled WGS sequence"/>
</dbReference>
<evidence type="ECO:0000256" key="2">
    <source>
        <dbReference type="ARBA" id="ARBA00022617"/>
    </source>
</evidence>